<evidence type="ECO:0000313" key="2">
    <source>
        <dbReference type="Proteomes" id="UP000215607"/>
    </source>
</evidence>
<sequence length="263" mass="30093">MKSLRQCPLCDSESKQVKKHVEHKGEVFGICECSRCSFLYVGDANNNPTEDADQKDTRYDSVPASKARHRQIKSILDSELERGNNVVEIGAGYGALGKLLSKTGYDYLGFEPMPMRASVPRAEGIHVRQDVFAPQSVDKPIDALVIDNVLEHVIDPKGIVRDAVESLRTGGLLVVLVPNRYDIRRAVPSWREDHFWIPKWHINFFRARDLKRLFHEVDVEFSPFGFNSVEIQRTSDIKFFPKILLDKVHLYPFGLYCYGKKKE</sequence>
<accession>A0A256JLD9</accession>
<evidence type="ECO:0000313" key="1">
    <source>
        <dbReference type="EMBL" id="OYR69601.1"/>
    </source>
</evidence>
<dbReference type="EMBL" id="NHPA01000013">
    <property type="protein sequence ID" value="OYR69601.1"/>
    <property type="molecule type" value="Genomic_DNA"/>
</dbReference>
<dbReference type="AlphaFoldDB" id="A0A256JLD9"/>
<reference evidence="1 2" key="1">
    <citation type="journal article" date="2014" name="Front. Microbiol.">
        <title>Population and genomic analysis of the genus Halorubrum.</title>
        <authorList>
            <person name="Fullmer M.S."/>
            <person name="Soucy S.M."/>
            <person name="Swithers K.S."/>
            <person name="Makkay A.M."/>
            <person name="Wheeler R."/>
            <person name="Ventosa A."/>
            <person name="Gogarten J.P."/>
            <person name="Papke R.T."/>
        </authorList>
    </citation>
    <scope>NUCLEOTIDE SEQUENCE [LARGE SCALE GENOMIC DNA]</scope>
    <source>
        <strain evidence="1 2">Ga2p</strain>
    </source>
</reference>
<dbReference type="Gene3D" id="3.40.50.150">
    <property type="entry name" value="Vaccinia Virus protein VP39"/>
    <property type="match status" value="1"/>
</dbReference>
<dbReference type="Proteomes" id="UP000215607">
    <property type="component" value="Unassembled WGS sequence"/>
</dbReference>
<dbReference type="CDD" id="cd02440">
    <property type="entry name" value="AdoMet_MTases"/>
    <property type="match status" value="1"/>
</dbReference>
<dbReference type="InterPro" id="IPR029063">
    <property type="entry name" value="SAM-dependent_MTases_sf"/>
</dbReference>
<dbReference type="Pfam" id="PF13489">
    <property type="entry name" value="Methyltransf_23"/>
    <property type="match status" value="1"/>
</dbReference>
<dbReference type="PANTHER" id="PTHR43861">
    <property type="entry name" value="TRANS-ACONITATE 2-METHYLTRANSFERASE-RELATED"/>
    <property type="match status" value="1"/>
</dbReference>
<comment type="caution">
    <text evidence="1">The sequence shown here is derived from an EMBL/GenBank/DDBJ whole genome shotgun (WGS) entry which is preliminary data.</text>
</comment>
<name>A0A256JLD9_HALEZ</name>
<protein>
    <recommendedName>
        <fullName evidence="3">Class I SAM-dependent methyltransferase</fullName>
    </recommendedName>
</protein>
<proteinExistence type="predicted"/>
<evidence type="ECO:0008006" key="3">
    <source>
        <dbReference type="Google" id="ProtNLM"/>
    </source>
</evidence>
<gene>
    <name evidence="1" type="ORF">DJ79_02630</name>
</gene>
<organism evidence="1 2">
    <name type="scientific">Halorubrum ezzemoulense</name>
    <name type="common">Halorubrum chaoviator</name>
    <dbReference type="NCBI Taxonomy" id="337243"/>
    <lineage>
        <taxon>Archaea</taxon>
        <taxon>Methanobacteriati</taxon>
        <taxon>Methanobacteriota</taxon>
        <taxon>Stenosarchaea group</taxon>
        <taxon>Halobacteria</taxon>
        <taxon>Halobacteriales</taxon>
        <taxon>Haloferacaceae</taxon>
        <taxon>Halorubrum</taxon>
    </lineage>
</organism>
<dbReference type="RefSeq" id="WP_094592602.1">
    <property type="nucleotide sequence ID" value="NZ_NHPA01000013.1"/>
</dbReference>
<dbReference type="SUPFAM" id="SSF53335">
    <property type="entry name" value="S-adenosyl-L-methionine-dependent methyltransferases"/>
    <property type="match status" value="1"/>
</dbReference>